<comment type="similarity">
    <text evidence="2">Belongs to the SsuE family. Isf subfamily.</text>
</comment>
<accession>A0A285ELS2</accession>
<dbReference type="Pfam" id="PF03358">
    <property type="entry name" value="FMN_red"/>
    <property type="match status" value="1"/>
</dbReference>
<evidence type="ECO:0000259" key="3">
    <source>
        <dbReference type="Pfam" id="PF03358"/>
    </source>
</evidence>
<protein>
    <submittedName>
        <fullName evidence="4">Multimeric flavodoxin WrbA</fullName>
    </submittedName>
</protein>
<reference evidence="6" key="1">
    <citation type="submission" date="2017-09" db="EMBL/GenBank/DDBJ databases">
        <authorList>
            <person name="Varghese N."/>
            <person name="Submissions S."/>
        </authorList>
    </citation>
    <scope>NUCLEOTIDE SEQUENCE [LARGE SCALE GENOMIC DNA]</scope>
    <source>
        <strain evidence="6">WG-1MB</strain>
    </source>
</reference>
<dbReference type="InterPro" id="IPR005025">
    <property type="entry name" value="FMN_Rdtase-like_dom"/>
</dbReference>
<reference evidence="4" key="2">
    <citation type="submission" date="2017-09" db="EMBL/GenBank/DDBJ databases">
        <authorList>
            <person name="Ehlers B."/>
            <person name="Leendertz F.H."/>
        </authorList>
    </citation>
    <scope>NUCLEOTIDE SEQUENCE [LARGE SCALE GENOMIC DNA]</scope>
    <source>
        <strain evidence="4">WG-1MB</strain>
    </source>
</reference>
<comment type="cofactor">
    <cofactor evidence="1">
        <name>[4Fe-4S] cluster</name>
        <dbReference type="ChEBI" id="CHEBI:49883"/>
    </cofactor>
</comment>
<evidence type="ECO:0000313" key="5">
    <source>
        <dbReference type="EMBL" id="TCL11084.1"/>
    </source>
</evidence>
<dbReference type="AlphaFoldDB" id="A0A285ELS2"/>
<dbReference type="InterPro" id="IPR029039">
    <property type="entry name" value="Flavoprotein-like_sf"/>
</dbReference>
<dbReference type="Proteomes" id="UP000295404">
    <property type="component" value="Unassembled WGS sequence"/>
</dbReference>
<gene>
    <name evidence="5" type="ORF">C7960_0184</name>
    <name evidence="4" type="ORF">SAMN06295989_101153</name>
</gene>
<feature type="domain" description="NADPH-dependent FMN reductase-like" evidence="3">
    <location>
        <begin position="31"/>
        <end position="178"/>
    </location>
</feature>
<evidence type="ECO:0000313" key="6">
    <source>
        <dbReference type="Proteomes" id="UP000217726"/>
    </source>
</evidence>
<evidence type="ECO:0000256" key="2">
    <source>
        <dbReference type="ARBA" id="ARBA00038292"/>
    </source>
</evidence>
<dbReference type="Proteomes" id="UP000217726">
    <property type="component" value="Unassembled WGS sequence"/>
</dbReference>
<evidence type="ECO:0000313" key="4">
    <source>
        <dbReference type="EMBL" id="SNX99980.1"/>
    </source>
</evidence>
<reference evidence="5 7" key="3">
    <citation type="submission" date="2019-03" db="EMBL/GenBank/DDBJ databases">
        <title>Subsurface microbial communities from deep shales in Ohio and West Virginia, USA.</title>
        <authorList>
            <person name="Wrighton K."/>
        </authorList>
    </citation>
    <scope>NUCLEOTIDE SEQUENCE [LARGE SCALE GENOMIC DNA]</scope>
    <source>
        <strain evidence="5 7">WG1_MB</strain>
    </source>
</reference>
<keyword evidence="6" id="KW-1185">Reference proteome</keyword>
<name>A0A285ELS2_9EURY</name>
<proteinExistence type="inferred from homology"/>
<dbReference type="SUPFAM" id="SSF52218">
    <property type="entry name" value="Flavoproteins"/>
    <property type="match status" value="1"/>
</dbReference>
<evidence type="ECO:0000256" key="1">
    <source>
        <dbReference type="ARBA" id="ARBA00001966"/>
    </source>
</evidence>
<organism evidence="4 6">
    <name type="scientific">Methanohalophilus euhalobius</name>
    <dbReference type="NCBI Taxonomy" id="51203"/>
    <lineage>
        <taxon>Archaea</taxon>
        <taxon>Methanobacteriati</taxon>
        <taxon>Methanobacteriota</taxon>
        <taxon>Stenosarchaea group</taxon>
        <taxon>Methanomicrobia</taxon>
        <taxon>Methanosarcinales</taxon>
        <taxon>Methanosarcinaceae</taxon>
        <taxon>Methanohalophilus</taxon>
    </lineage>
</organism>
<sequence>MGKMFLLNSVDFIIGKGYMSQLTNIFIMSLKALFLNCTLKKSPEVSHTKALIDKAVELFQDLGVDSEVIRIVDHNIAFGVSSDEGGDDEWPQILEKIKACDILVIGSPIWFGVRSAVAQMVLERLDGSYGDAEPLTGQYPLYGKVAGVIVTGNEDGAHNVSANTLFNLTHLGCTIPPNADCYWVGDAGPGPSYIDAGGDKHLYTNRTVRYMVNNLAYMAKLLRDNPIPTKLKELDEAAKMVSD</sequence>
<evidence type="ECO:0000313" key="7">
    <source>
        <dbReference type="Proteomes" id="UP000295404"/>
    </source>
</evidence>
<dbReference type="EMBL" id="SMMS01000001">
    <property type="protein sequence ID" value="TCL11084.1"/>
    <property type="molecule type" value="Genomic_DNA"/>
</dbReference>
<dbReference type="Gene3D" id="3.40.50.360">
    <property type="match status" value="1"/>
</dbReference>
<dbReference type="GO" id="GO:0016491">
    <property type="term" value="F:oxidoreductase activity"/>
    <property type="evidence" value="ECO:0007669"/>
    <property type="project" value="InterPro"/>
</dbReference>
<dbReference type="EMBL" id="OBDR01000001">
    <property type="protein sequence ID" value="SNX99980.1"/>
    <property type="molecule type" value="Genomic_DNA"/>
</dbReference>